<dbReference type="EC" id="4.3.1.17" evidence="6"/>
<evidence type="ECO:0000256" key="3">
    <source>
        <dbReference type="ARBA" id="ARBA00001936"/>
    </source>
</evidence>
<dbReference type="SMART" id="SM00678">
    <property type="entry name" value="WWE"/>
    <property type="match status" value="1"/>
</dbReference>
<dbReference type="Gene3D" id="3.30.720.50">
    <property type="match status" value="1"/>
</dbReference>
<dbReference type="PANTHER" id="PTHR43050">
    <property type="entry name" value="SERINE / THREONINE RACEMASE FAMILY MEMBER"/>
    <property type="match status" value="1"/>
</dbReference>
<keyword evidence="9" id="KW-0456">Lyase</keyword>
<dbReference type="GO" id="GO:0030170">
    <property type="term" value="F:pyridoxal phosphate binding"/>
    <property type="evidence" value="ECO:0007669"/>
    <property type="project" value="InterPro"/>
</dbReference>
<gene>
    <name evidence="12" type="ORF">GSOID_T00017559001</name>
</gene>
<evidence type="ECO:0000256" key="4">
    <source>
        <dbReference type="ARBA" id="ARBA00001946"/>
    </source>
</evidence>
<dbReference type="PANTHER" id="PTHR43050:SF1">
    <property type="entry name" value="SERINE RACEMASE"/>
    <property type="match status" value="1"/>
</dbReference>
<dbReference type="EMBL" id="FN653023">
    <property type="protein sequence ID" value="CBY17931.1"/>
    <property type="molecule type" value="Genomic_DNA"/>
</dbReference>
<dbReference type="SUPFAM" id="SSF57850">
    <property type="entry name" value="RING/U-box"/>
    <property type="match status" value="1"/>
</dbReference>
<keyword evidence="13" id="KW-1185">Reference proteome</keyword>
<evidence type="ECO:0000259" key="11">
    <source>
        <dbReference type="PROSITE" id="PS50918"/>
    </source>
</evidence>
<dbReference type="InterPro" id="IPR001926">
    <property type="entry name" value="TrpB-like_PALP"/>
</dbReference>
<dbReference type="GO" id="GO:0018114">
    <property type="term" value="F:threonine racemase activity"/>
    <property type="evidence" value="ECO:0007669"/>
    <property type="project" value="TreeGrafter"/>
</dbReference>
<comment type="catalytic activity">
    <reaction evidence="10">
        <text>L-serine = pyruvate + NH4(+)</text>
        <dbReference type="Rhea" id="RHEA:19169"/>
        <dbReference type="ChEBI" id="CHEBI:15361"/>
        <dbReference type="ChEBI" id="CHEBI:28938"/>
        <dbReference type="ChEBI" id="CHEBI:33384"/>
        <dbReference type="EC" id="4.3.1.17"/>
    </reaction>
</comment>
<dbReference type="SUPFAM" id="SSF53686">
    <property type="entry name" value="Tryptophan synthase beta subunit-like PLP-dependent enzymes"/>
    <property type="match status" value="1"/>
</dbReference>
<dbReference type="Pfam" id="PF00291">
    <property type="entry name" value="PALP"/>
    <property type="match status" value="1"/>
</dbReference>
<dbReference type="InterPro" id="IPR018123">
    <property type="entry name" value="WWE-dom_subgr"/>
</dbReference>
<dbReference type="AlphaFoldDB" id="E4X2S8"/>
<keyword evidence="8" id="KW-0663">Pyridoxal phosphate</keyword>
<evidence type="ECO:0000256" key="8">
    <source>
        <dbReference type="ARBA" id="ARBA00022898"/>
    </source>
</evidence>
<evidence type="ECO:0000256" key="6">
    <source>
        <dbReference type="ARBA" id="ARBA00012093"/>
    </source>
</evidence>
<dbReference type="InterPro" id="IPR037197">
    <property type="entry name" value="WWE_dom_sf"/>
</dbReference>
<dbReference type="CDD" id="cd01562">
    <property type="entry name" value="Thr-dehyd"/>
    <property type="match status" value="1"/>
</dbReference>
<evidence type="ECO:0000256" key="1">
    <source>
        <dbReference type="ARBA" id="ARBA00001913"/>
    </source>
</evidence>
<comment type="cofactor">
    <cofactor evidence="3">
        <name>Mn(2+)</name>
        <dbReference type="ChEBI" id="CHEBI:29035"/>
    </cofactor>
</comment>
<dbReference type="InterPro" id="IPR004170">
    <property type="entry name" value="WWE_dom"/>
</dbReference>
<accession>E4X2S8</accession>
<dbReference type="GO" id="GO:0000287">
    <property type="term" value="F:magnesium ion binding"/>
    <property type="evidence" value="ECO:0007669"/>
    <property type="project" value="TreeGrafter"/>
</dbReference>
<comment type="cofactor">
    <cofactor evidence="4">
        <name>Mg(2+)</name>
        <dbReference type="ChEBI" id="CHEBI:18420"/>
    </cofactor>
</comment>
<dbReference type="InterPro" id="IPR036052">
    <property type="entry name" value="TrpB-like_PALP_sf"/>
</dbReference>
<dbReference type="Pfam" id="PF02825">
    <property type="entry name" value="WWE"/>
    <property type="match status" value="1"/>
</dbReference>
<dbReference type="GO" id="GO:0008270">
    <property type="term" value="F:zinc ion binding"/>
    <property type="evidence" value="ECO:0007669"/>
    <property type="project" value="InterPro"/>
</dbReference>
<dbReference type="InParanoid" id="E4X2S8"/>
<dbReference type="GO" id="GO:0005524">
    <property type="term" value="F:ATP binding"/>
    <property type="evidence" value="ECO:0007669"/>
    <property type="project" value="TreeGrafter"/>
</dbReference>
<keyword evidence="7" id="KW-0460">Magnesium</keyword>
<dbReference type="OrthoDB" id="4418812at2759"/>
<reference evidence="12" key="1">
    <citation type="journal article" date="2010" name="Science">
        <title>Plasticity of animal genome architecture unmasked by rapid evolution of a pelagic tunicate.</title>
        <authorList>
            <person name="Denoeud F."/>
            <person name="Henriet S."/>
            <person name="Mungpakdee S."/>
            <person name="Aury J.M."/>
            <person name="Da Silva C."/>
            <person name="Brinkmann H."/>
            <person name="Mikhaleva J."/>
            <person name="Olsen L.C."/>
            <person name="Jubin C."/>
            <person name="Canestro C."/>
            <person name="Bouquet J.M."/>
            <person name="Danks G."/>
            <person name="Poulain J."/>
            <person name="Campsteijn C."/>
            <person name="Adamski M."/>
            <person name="Cross I."/>
            <person name="Yadetie F."/>
            <person name="Muffato M."/>
            <person name="Louis A."/>
            <person name="Butcher S."/>
            <person name="Tsagkogeorga G."/>
            <person name="Konrad A."/>
            <person name="Singh S."/>
            <person name="Jensen M.F."/>
            <person name="Cong E.H."/>
            <person name="Eikeseth-Otteraa H."/>
            <person name="Noel B."/>
            <person name="Anthouard V."/>
            <person name="Porcel B.M."/>
            <person name="Kachouri-Lafond R."/>
            <person name="Nishino A."/>
            <person name="Ugolini M."/>
            <person name="Chourrout P."/>
            <person name="Nishida H."/>
            <person name="Aasland R."/>
            <person name="Huzurbazar S."/>
            <person name="Westhof E."/>
            <person name="Delsuc F."/>
            <person name="Lehrach H."/>
            <person name="Reinhardt R."/>
            <person name="Weissenbach J."/>
            <person name="Roy S.W."/>
            <person name="Artiguenave F."/>
            <person name="Postlethwait J.H."/>
            <person name="Manak J.R."/>
            <person name="Thompson E.M."/>
            <person name="Jaillon O."/>
            <person name="Du Pasquier L."/>
            <person name="Boudinot P."/>
            <person name="Liberles D.A."/>
            <person name="Volff J.N."/>
            <person name="Philippe H."/>
            <person name="Lenhard B."/>
            <person name="Roest Crollius H."/>
            <person name="Wincker P."/>
            <person name="Chourrout D."/>
        </authorList>
    </citation>
    <scope>NUCLEOTIDE SEQUENCE [LARGE SCALE GENOMIC DNA]</scope>
</reference>
<proteinExistence type="inferred from homology"/>
<dbReference type="PROSITE" id="PS00165">
    <property type="entry name" value="DEHYDRATASE_SER_THR"/>
    <property type="match status" value="1"/>
</dbReference>
<name>E4X2S8_OIKDI</name>
<comment type="similarity">
    <text evidence="5">Belongs to the serine/threonine dehydratase family.</text>
</comment>
<evidence type="ECO:0000256" key="9">
    <source>
        <dbReference type="ARBA" id="ARBA00023239"/>
    </source>
</evidence>
<sequence>MVKISEIEAALGRIESIVHCTPVLTNSTVDELAGRNLFFKAENLQKTGSFKARGALNAVSNLSSEVTAVCCDSSGNHGQALSWAAKSLGKICHVAVPEGAPAVKLAAIENYGGKVHFCEPNDTGREAKRNELVEKYNAKMIHPSQNFDVIAGQGTIGLELADQFDQPLDAIIIPVGGGGLISGIATALRANWPDVKIIAAEPEAVDDCAVSKKAGKLIVTQKSDTVCDGVRTNVGKNTWPMIQELVDDVITVDDKAVAKAWKIMMERMKTVAEPTGALALAVALSPAFNYLYPAQKYKQVGVILCGGNLDLSVVPRIKSGRECLIKAVQSVSRIFSCLSHFHAAHKFCYLCIKGVALSPSGPTCPLCRQVFSNSLIIKPPAIPDVAAGDENKPRWYYEGRNGWWEYDERTSEIVEKAFVETKNKATVSISGNTYEIDFKTKRQYQPNRGTRRRKVTRASRAELGDDRLGIAGVPQPREDPVIDLTDRINRLGR</sequence>
<dbReference type="Proteomes" id="UP000001307">
    <property type="component" value="Unassembled WGS sequence"/>
</dbReference>
<evidence type="ECO:0000256" key="5">
    <source>
        <dbReference type="ARBA" id="ARBA00010869"/>
    </source>
</evidence>
<dbReference type="Gene3D" id="3.40.50.1100">
    <property type="match status" value="2"/>
</dbReference>
<comment type="cofactor">
    <cofactor evidence="2">
        <name>pyridoxal 5'-phosphate</name>
        <dbReference type="ChEBI" id="CHEBI:597326"/>
    </cofactor>
</comment>
<dbReference type="GO" id="GO:0003941">
    <property type="term" value="F:L-serine ammonia-lyase activity"/>
    <property type="evidence" value="ECO:0007669"/>
    <property type="project" value="UniProtKB-EC"/>
</dbReference>
<dbReference type="SUPFAM" id="SSF117839">
    <property type="entry name" value="WWE domain"/>
    <property type="match status" value="1"/>
</dbReference>
<evidence type="ECO:0000256" key="2">
    <source>
        <dbReference type="ARBA" id="ARBA00001933"/>
    </source>
</evidence>
<dbReference type="GO" id="GO:0030378">
    <property type="term" value="F:serine racemase activity"/>
    <property type="evidence" value="ECO:0007669"/>
    <property type="project" value="TreeGrafter"/>
</dbReference>
<feature type="domain" description="WWE" evidence="11">
    <location>
        <begin position="381"/>
        <end position="457"/>
    </location>
</feature>
<comment type="cofactor">
    <cofactor evidence="1">
        <name>Ca(2+)</name>
        <dbReference type="ChEBI" id="CHEBI:29108"/>
    </cofactor>
</comment>
<protein>
    <recommendedName>
        <fullName evidence="6">L-serine ammonia-lyase</fullName>
        <ecNumber evidence="6">4.3.1.17</ecNumber>
    </recommendedName>
</protein>
<evidence type="ECO:0000256" key="10">
    <source>
        <dbReference type="ARBA" id="ARBA00049406"/>
    </source>
</evidence>
<evidence type="ECO:0000313" key="12">
    <source>
        <dbReference type="EMBL" id="CBY17931.1"/>
    </source>
</evidence>
<dbReference type="GO" id="GO:0070179">
    <property type="term" value="P:D-serine biosynthetic process"/>
    <property type="evidence" value="ECO:0007669"/>
    <property type="project" value="TreeGrafter"/>
</dbReference>
<dbReference type="FunFam" id="3.40.50.1100:FF:000007">
    <property type="entry name" value="L-threonine dehydratase catabolic TdcB"/>
    <property type="match status" value="1"/>
</dbReference>
<dbReference type="PROSITE" id="PS50918">
    <property type="entry name" value="WWE"/>
    <property type="match status" value="1"/>
</dbReference>
<evidence type="ECO:0000313" key="13">
    <source>
        <dbReference type="Proteomes" id="UP000001307"/>
    </source>
</evidence>
<dbReference type="InterPro" id="IPR000634">
    <property type="entry name" value="Ser/Thr_deHydtase_PyrdxlP-BS"/>
</dbReference>
<evidence type="ECO:0000256" key="7">
    <source>
        <dbReference type="ARBA" id="ARBA00022842"/>
    </source>
</evidence>
<organism evidence="12">
    <name type="scientific">Oikopleura dioica</name>
    <name type="common">Tunicate</name>
    <dbReference type="NCBI Taxonomy" id="34765"/>
    <lineage>
        <taxon>Eukaryota</taxon>
        <taxon>Metazoa</taxon>
        <taxon>Chordata</taxon>
        <taxon>Tunicata</taxon>
        <taxon>Appendicularia</taxon>
        <taxon>Copelata</taxon>
        <taxon>Oikopleuridae</taxon>
        <taxon>Oikopleura</taxon>
    </lineage>
</organism>